<evidence type="ECO:0000313" key="3">
    <source>
        <dbReference type="EMBL" id="TFZ02892.1"/>
    </source>
</evidence>
<gene>
    <name evidence="3" type="ORF">EZ313_16795</name>
</gene>
<comment type="caution">
    <text evidence="3">The sequence shown here is derived from an EMBL/GenBank/DDBJ whole genome shotgun (WGS) entry which is preliminary data.</text>
</comment>
<evidence type="ECO:0000259" key="2">
    <source>
        <dbReference type="SMART" id="SM00822"/>
    </source>
</evidence>
<dbReference type="InterPro" id="IPR036291">
    <property type="entry name" value="NAD(P)-bd_dom_sf"/>
</dbReference>
<dbReference type="GO" id="GO:0030497">
    <property type="term" value="P:fatty acid elongation"/>
    <property type="evidence" value="ECO:0007669"/>
    <property type="project" value="TreeGrafter"/>
</dbReference>
<feature type="domain" description="Ketoreductase" evidence="2">
    <location>
        <begin position="7"/>
        <end position="191"/>
    </location>
</feature>
<dbReference type="InterPro" id="IPR002347">
    <property type="entry name" value="SDR_fam"/>
</dbReference>
<dbReference type="EMBL" id="SMLM01000002">
    <property type="protein sequence ID" value="TFZ02892.1"/>
    <property type="molecule type" value="Genomic_DNA"/>
</dbReference>
<dbReference type="PRINTS" id="PR00080">
    <property type="entry name" value="SDRFAMILY"/>
</dbReference>
<accession>A0A4Z0BW02</accession>
<dbReference type="GO" id="GO:0016616">
    <property type="term" value="F:oxidoreductase activity, acting on the CH-OH group of donors, NAD or NADP as acceptor"/>
    <property type="evidence" value="ECO:0007669"/>
    <property type="project" value="TreeGrafter"/>
</dbReference>
<proteinExistence type="inferred from homology"/>
<dbReference type="InterPro" id="IPR057326">
    <property type="entry name" value="KR_dom"/>
</dbReference>
<sequence length="249" mass="25544">MTRLSGKTAVVTGGGGGLGSAIAIALAAEGAHVLVVDRYGDAAERAARNILAAGGSAAFEALDIGDRAAVMAFGARVVEKYGTLDVLVNNAGISPRIRPEDPDQAERWDETININLTGQWDVTVSVLPALRHPGASVIFLSSIAAFKTPRASAAYGAAKAGVRSLVQYFANILGPTGGRANGLAPGRIKSGLMTITGEGNAKYLERVPLGRVGETNEIAGPAVFLASDMSSYVTGITIPVDGGYLYASE</sequence>
<evidence type="ECO:0000313" key="4">
    <source>
        <dbReference type="Proteomes" id="UP000298180"/>
    </source>
</evidence>
<evidence type="ECO:0000256" key="1">
    <source>
        <dbReference type="ARBA" id="ARBA00006484"/>
    </source>
</evidence>
<dbReference type="Pfam" id="PF13561">
    <property type="entry name" value="adh_short_C2"/>
    <property type="match status" value="1"/>
</dbReference>
<dbReference type="FunFam" id="3.40.50.720:FF:000084">
    <property type="entry name" value="Short-chain dehydrogenase reductase"/>
    <property type="match status" value="1"/>
</dbReference>
<dbReference type="SMART" id="SM00822">
    <property type="entry name" value="PKS_KR"/>
    <property type="match status" value="1"/>
</dbReference>
<reference evidence="3 4" key="1">
    <citation type="submission" date="2019-03" db="EMBL/GenBank/DDBJ databases">
        <title>Ramlibacter henchirensis DSM 14656, whole genome shotgun sequence.</title>
        <authorList>
            <person name="Zhang X."/>
            <person name="Feng G."/>
            <person name="Zhu H."/>
        </authorList>
    </citation>
    <scope>NUCLEOTIDE SEQUENCE [LARGE SCALE GENOMIC DNA]</scope>
    <source>
        <strain evidence="3 4">DSM 14656</strain>
    </source>
</reference>
<dbReference type="PRINTS" id="PR00081">
    <property type="entry name" value="GDHRDH"/>
</dbReference>
<dbReference type="PANTHER" id="PTHR42760">
    <property type="entry name" value="SHORT-CHAIN DEHYDROGENASES/REDUCTASES FAMILY MEMBER"/>
    <property type="match status" value="1"/>
</dbReference>
<dbReference type="Proteomes" id="UP000298180">
    <property type="component" value="Unassembled WGS sequence"/>
</dbReference>
<dbReference type="CDD" id="cd05233">
    <property type="entry name" value="SDR_c"/>
    <property type="match status" value="1"/>
</dbReference>
<dbReference type="RefSeq" id="WP_135264416.1">
    <property type="nucleotide sequence ID" value="NZ_SMLM01000002.1"/>
</dbReference>
<dbReference type="OrthoDB" id="7064009at2"/>
<dbReference type="AlphaFoldDB" id="A0A4Z0BW02"/>
<dbReference type="PANTHER" id="PTHR42760:SF135">
    <property type="entry name" value="BLL7886 PROTEIN"/>
    <property type="match status" value="1"/>
</dbReference>
<dbReference type="Gene3D" id="3.40.50.720">
    <property type="entry name" value="NAD(P)-binding Rossmann-like Domain"/>
    <property type="match status" value="1"/>
</dbReference>
<comment type="similarity">
    <text evidence="1">Belongs to the short-chain dehydrogenases/reductases (SDR) family.</text>
</comment>
<dbReference type="SUPFAM" id="SSF51735">
    <property type="entry name" value="NAD(P)-binding Rossmann-fold domains"/>
    <property type="match status" value="1"/>
</dbReference>
<protein>
    <submittedName>
        <fullName evidence="3">SDR family oxidoreductase</fullName>
    </submittedName>
</protein>
<keyword evidence="4" id="KW-1185">Reference proteome</keyword>
<name>A0A4Z0BW02_9BURK</name>
<organism evidence="3 4">
    <name type="scientific">Ramlibacter henchirensis</name>
    <dbReference type="NCBI Taxonomy" id="204072"/>
    <lineage>
        <taxon>Bacteria</taxon>
        <taxon>Pseudomonadati</taxon>
        <taxon>Pseudomonadota</taxon>
        <taxon>Betaproteobacteria</taxon>
        <taxon>Burkholderiales</taxon>
        <taxon>Comamonadaceae</taxon>
        <taxon>Ramlibacter</taxon>
    </lineage>
</organism>